<dbReference type="GO" id="GO:0005544">
    <property type="term" value="F:calcium-dependent phospholipid binding"/>
    <property type="evidence" value="ECO:0000318"/>
    <property type="project" value="GO_Central"/>
</dbReference>
<comment type="subcellular location">
    <subcellularLocation>
        <location evidence="3">Cytoplasm</location>
        <location evidence="3">Cytosol</location>
    </subcellularLocation>
    <subcellularLocation>
        <location evidence="4">Cytoplasmic vesicle</location>
    </subcellularLocation>
    <subcellularLocation>
        <location evidence="2">Membrane</location>
        <topology evidence="2">Peripheral membrane protein</topology>
    </subcellularLocation>
</comment>
<keyword evidence="5 15" id="KW-0963">Cytoplasm</keyword>
<dbReference type="PROSITE" id="PS51210">
    <property type="entry name" value="PLA2C"/>
    <property type="match status" value="1"/>
</dbReference>
<evidence type="ECO:0000256" key="5">
    <source>
        <dbReference type="ARBA" id="ARBA00022490"/>
    </source>
</evidence>
<dbReference type="Pfam" id="PF00168">
    <property type="entry name" value="C2"/>
    <property type="match status" value="1"/>
</dbReference>
<dbReference type="SUPFAM" id="SSF49562">
    <property type="entry name" value="C2 domain (Calcium/lipid-binding domain, CaLB)"/>
    <property type="match status" value="1"/>
</dbReference>
<comment type="catalytic activity">
    <reaction evidence="13">
        <text>a 1-acyl-sn-glycero-3-phosphocholine + H2O = sn-glycerol 3-phosphocholine + a fatty acid + H(+)</text>
        <dbReference type="Rhea" id="RHEA:15177"/>
        <dbReference type="ChEBI" id="CHEBI:15377"/>
        <dbReference type="ChEBI" id="CHEBI:15378"/>
        <dbReference type="ChEBI" id="CHEBI:16870"/>
        <dbReference type="ChEBI" id="CHEBI:28868"/>
        <dbReference type="ChEBI" id="CHEBI:58168"/>
        <dbReference type="EC" id="3.1.1.5"/>
    </reaction>
</comment>
<dbReference type="GO" id="GO:0005829">
    <property type="term" value="C:cytosol"/>
    <property type="evidence" value="ECO:0000318"/>
    <property type="project" value="GO_Central"/>
</dbReference>
<dbReference type="InterPro" id="IPR002642">
    <property type="entry name" value="LysoPLipase_cat_dom"/>
</dbReference>
<evidence type="ECO:0000313" key="18">
    <source>
        <dbReference type="Xenbase" id="XB-GENE-6487816"/>
    </source>
</evidence>
<dbReference type="OMA" id="PMRLKTR"/>
<dbReference type="InterPro" id="IPR016035">
    <property type="entry name" value="Acyl_Trfase/lysoPLipase"/>
</dbReference>
<keyword evidence="10 15" id="KW-0443">Lipid metabolism</keyword>
<dbReference type="InterPro" id="IPR040723">
    <property type="entry name" value="cPLA2_C2"/>
</dbReference>
<keyword evidence="8 15" id="KW-0106">Calcium</keyword>
<dbReference type="Pfam" id="PF18695">
    <property type="entry name" value="cPLA2_C2"/>
    <property type="match status" value="1"/>
</dbReference>
<dbReference type="Xenbase" id="XB-GENE-6487816">
    <property type="gene designation" value="pla2g4f.L"/>
</dbReference>
<evidence type="ECO:0000256" key="8">
    <source>
        <dbReference type="ARBA" id="ARBA00022837"/>
    </source>
</evidence>
<evidence type="ECO:0000256" key="6">
    <source>
        <dbReference type="ARBA" id="ARBA00022723"/>
    </source>
</evidence>
<dbReference type="GO" id="GO:0031410">
    <property type="term" value="C:cytoplasmic vesicle"/>
    <property type="evidence" value="ECO:0007669"/>
    <property type="project" value="UniProtKB-SubCell"/>
</dbReference>
<dbReference type="KEGG" id="xla:108699245"/>
<dbReference type="SUPFAM" id="SSF52151">
    <property type="entry name" value="FabD/lysophospholipase-like"/>
    <property type="match status" value="1"/>
</dbReference>
<dbReference type="Proteomes" id="UP000186698">
    <property type="component" value="Chromosome 8L"/>
</dbReference>
<dbReference type="OrthoDB" id="419768at2759"/>
<protein>
    <recommendedName>
        <fullName evidence="15">Phospholipase A2</fullName>
        <ecNumber evidence="15">3.1.1.4</ecNumber>
    </recommendedName>
</protein>
<dbReference type="Gene3D" id="3.40.1090.10">
    <property type="entry name" value="Cytosolic phospholipase A2 catalytic domain"/>
    <property type="match status" value="1"/>
</dbReference>
<dbReference type="AGR" id="Xenbase:XB-GENE-6487816"/>
<name>A0A1L8FAX9_XENLA</name>
<accession>A0A1L8FAX9</accession>
<dbReference type="GO" id="GO:0005509">
    <property type="term" value="F:calcium ion binding"/>
    <property type="evidence" value="ECO:0000318"/>
    <property type="project" value="GO_Central"/>
</dbReference>
<keyword evidence="7 15" id="KW-0378">Hydrolase</keyword>
<dbReference type="GeneID" id="108699245"/>
<dbReference type="InterPro" id="IPR000008">
    <property type="entry name" value="C2_dom"/>
</dbReference>
<dbReference type="GO" id="GO:0031982">
    <property type="term" value="C:vesicle"/>
    <property type="evidence" value="ECO:0000318"/>
    <property type="project" value="GO_Central"/>
</dbReference>
<evidence type="ECO:0000313" key="17">
    <source>
        <dbReference type="RefSeq" id="XP_018086695.1"/>
    </source>
</evidence>
<evidence type="ECO:0000256" key="1">
    <source>
        <dbReference type="ARBA" id="ARBA00001604"/>
    </source>
</evidence>
<evidence type="ECO:0000256" key="2">
    <source>
        <dbReference type="ARBA" id="ARBA00004170"/>
    </source>
</evidence>
<dbReference type="EC" id="3.1.1.4" evidence="15"/>
<dbReference type="CTD" id="108699245"/>
<dbReference type="Gene3D" id="2.60.40.150">
    <property type="entry name" value="C2 domain"/>
    <property type="match status" value="1"/>
</dbReference>
<comment type="catalytic activity">
    <reaction evidence="1 15">
        <text>a 1,2-diacyl-sn-glycero-3-phosphocholine + H2O = a 1-acyl-sn-glycero-3-phosphocholine + a fatty acid + H(+)</text>
        <dbReference type="Rhea" id="RHEA:15801"/>
        <dbReference type="ChEBI" id="CHEBI:15377"/>
        <dbReference type="ChEBI" id="CHEBI:15378"/>
        <dbReference type="ChEBI" id="CHEBI:28868"/>
        <dbReference type="ChEBI" id="CHEBI:57643"/>
        <dbReference type="ChEBI" id="CHEBI:58168"/>
        <dbReference type="EC" id="3.1.1.4"/>
    </reaction>
</comment>
<dbReference type="PaxDb" id="8355-A0A1L8FAX9"/>
<evidence type="ECO:0000256" key="9">
    <source>
        <dbReference type="ARBA" id="ARBA00022963"/>
    </source>
</evidence>
<dbReference type="RefSeq" id="XP_018086695.1">
    <property type="nucleotide sequence ID" value="XM_018231206.2"/>
</dbReference>
<keyword evidence="6 15" id="KW-0479">Metal-binding</keyword>
<keyword evidence="9 15" id="KW-0442">Lipid degradation</keyword>
<evidence type="ECO:0000256" key="3">
    <source>
        <dbReference type="ARBA" id="ARBA00004514"/>
    </source>
</evidence>
<dbReference type="GO" id="GO:0046475">
    <property type="term" value="P:glycerophospholipid catabolic process"/>
    <property type="evidence" value="ECO:0000318"/>
    <property type="project" value="GO_Central"/>
</dbReference>
<evidence type="ECO:0000256" key="13">
    <source>
        <dbReference type="ARBA" id="ARBA00049531"/>
    </source>
</evidence>
<evidence type="ECO:0000313" key="16">
    <source>
        <dbReference type="Proteomes" id="UP000186698"/>
    </source>
</evidence>
<dbReference type="PROSITE" id="PS50004">
    <property type="entry name" value="C2"/>
    <property type="match status" value="1"/>
</dbReference>
<evidence type="ECO:0000256" key="11">
    <source>
        <dbReference type="ARBA" id="ARBA00023136"/>
    </source>
</evidence>
<dbReference type="Pfam" id="PF01735">
    <property type="entry name" value="PLA2_B"/>
    <property type="match status" value="1"/>
</dbReference>
<dbReference type="STRING" id="8355.A0A1L8FAX9"/>
<evidence type="ECO:0000256" key="14">
    <source>
        <dbReference type="ARBA" id="ARBA00056109"/>
    </source>
</evidence>
<gene>
    <name evidence="17 18" type="primary">pla2g4f.L</name>
</gene>
<reference evidence="17" key="1">
    <citation type="submission" date="2025-08" db="UniProtKB">
        <authorList>
            <consortium name="RefSeq"/>
        </authorList>
    </citation>
    <scope>IDENTIFICATION</scope>
    <source>
        <strain evidence="17">J_2021</strain>
        <tissue evidence="17">Erythrocytes</tissue>
    </source>
</reference>
<evidence type="ECO:0000256" key="12">
    <source>
        <dbReference type="ARBA" id="ARBA00023329"/>
    </source>
</evidence>
<evidence type="ECO:0000256" key="10">
    <source>
        <dbReference type="ARBA" id="ARBA00023098"/>
    </source>
</evidence>
<dbReference type="GO" id="GO:0004622">
    <property type="term" value="F:phosphatidylcholine lysophospholipase activity"/>
    <property type="evidence" value="ECO:0007669"/>
    <property type="project" value="UniProtKB-EC"/>
</dbReference>
<dbReference type="PANTHER" id="PTHR10728">
    <property type="entry name" value="CYTOSOLIC PHOSPHOLIPASE A2"/>
    <property type="match status" value="1"/>
</dbReference>
<dbReference type="GO" id="GO:0032587">
    <property type="term" value="C:ruffle membrane"/>
    <property type="evidence" value="ECO:0000318"/>
    <property type="project" value="GO_Central"/>
</dbReference>
<evidence type="ECO:0000256" key="15">
    <source>
        <dbReference type="RuleBase" id="RU362102"/>
    </source>
</evidence>
<keyword evidence="12" id="KW-0968">Cytoplasmic vesicle</keyword>
<dbReference type="PANTHER" id="PTHR10728:SF22">
    <property type="entry name" value="CYTOSOLIC PHOSPHOLIPASE A2 ZETA"/>
    <property type="match status" value="1"/>
</dbReference>
<dbReference type="Bgee" id="108699245">
    <property type="expression patterns" value="Expressed in zone of skin and 13 other cell types or tissues"/>
</dbReference>
<dbReference type="GO" id="GO:0047498">
    <property type="term" value="F:calcium-dependent phospholipase A2 activity"/>
    <property type="evidence" value="ECO:0000318"/>
    <property type="project" value="GO_Central"/>
</dbReference>
<dbReference type="AlphaFoldDB" id="A0A1L8FAX9"/>
<keyword evidence="11" id="KW-0472">Membrane</keyword>
<sequence>MFQVVVTRLSSRALPALAAVLLLRRDEEGGNKPRWDRRTKSWRKEVHPYYNLSVTVLRAKNIHGADLLSKADCYVQLRLPTASPMASRTAVVYNSSDPEWNETFNYRVHGAVKNILELTLYDRDVVLDDKLSSVVFDIGHVKPGQSTKRNFKLGPKESLEVEFSLEKSKDPPTQIITNGVLVAHPCLCVHGNIHKGGSLSAPIGNQQLNLSMPGSYEKQISTPFSALSTQEQGVPFVFHADKGISPQLNVHLLKTVRLGENDLAPELEKQTFLVGESSVPVSSLPEGKEQGINLQLSKDQNLEMNVKTEEDNRVLDIRLGFELSLGEREFLEKRKKVAARCLKEVLKLDNTPGANEVPVIAVLGSGGGTRAMTSFYGSLLGLQKLKLLDSVTYISGVSGSTWCMSTLYEDPDWSQKSLQEPISRAKTSVTASKSGAFSAERLKHCTQELIAMEKDGHMVNFTDLWGLVIEYFLHQKENPAKLSDQQACVSQSQNPYPIYAGVNVRVDINGGDFAEWCEFTPHEVGFRKYGAFVRTEDFASEFFMGHLIHRRQEPKICYLQGIWGSAFAANLDEIWSRAAGTGIRWFNSLTDAIRVIDDCRKLHLRDSSRLKTRLVMPGGFVSSMFQEIFKSRFTAGEWYNFTRGLYLYKDYLGVREFLAWKGTHLDAFPNQLTPMEENLYLVDGGFSINSPFPLVLQPERDVDVIFSFNYSWDAPFEVLHLSSTYCRERGIPFPEITLTKEDEKQPKECYVFMDHNNPRTPIVLHFPMVNNTFQNFIEPGVERKTEEEKLNGEVDLNRKESPYRTKNFTYEPQHFDRLVAVNQYNVLNSSEQISGALKAAVARRKNKLAKLPPKRHV</sequence>
<comment type="domain">
    <text evidence="15">The N-terminal C2 domain associates with lipid membranes upon calcium binding.</text>
</comment>
<comment type="function">
    <text evidence="14">Selectively hydrolyzes arachidonyl phospholipids in the sn-2 position releasing arachidonic acid. Together with its lysophospholipid activity, it is implicated in the initiation of the inflammatory response.</text>
</comment>
<proteinExistence type="predicted"/>
<dbReference type="FunFam" id="2.60.40.150:FF:000030">
    <property type="entry name" value="Phospholipase A2"/>
    <property type="match status" value="1"/>
</dbReference>
<keyword evidence="16" id="KW-1185">Reference proteome</keyword>
<dbReference type="SMART" id="SM00239">
    <property type="entry name" value="C2"/>
    <property type="match status" value="1"/>
</dbReference>
<evidence type="ECO:0000256" key="7">
    <source>
        <dbReference type="ARBA" id="ARBA00022801"/>
    </source>
</evidence>
<dbReference type="InterPro" id="IPR041847">
    <property type="entry name" value="C2_cPLA2"/>
</dbReference>
<evidence type="ECO:0000256" key="4">
    <source>
        <dbReference type="ARBA" id="ARBA00004541"/>
    </source>
</evidence>
<organism evidence="16 17">
    <name type="scientific">Xenopus laevis</name>
    <name type="common">African clawed frog</name>
    <dbReference type="NCBI Taxonomy" id="8355"/>
    <lineage>
        <taxon>Eukaryota</taxon>
        <taxon>Metazoa</taxon>
        <taxon>Chordata</taxon>
        <taxon>Craniata</taxon>
        <taxon>Vertebrata</taxon>
        <taxon>Euteleostomi</taxon>
        <taxon>Amphibia</taxon>
        <taxon>Batrachia</taxon>
        <taxon>Anura</taxon>
        <taxon>Pipoidea</taxon>
        <taxon>Pipidae</taxon>
        <taxon>Xenopodinae</taxon>
        <taxon>Xenopus</taxon>
        <taxon>Xenopus</taxon>
    </lineage>
</organism>
<dbReference type="SMART" id="SM00022">
    <property type="entry name" value="PLAc"/>
    <property type="match status" value="1"/>
</dbReference>
<dbReference type="InterPro" id="IPR035892">
    <property type="entry name" value="C2_domain_sf"/>
</dbReference>
<dbReference type="CDD" id="cd04036">
    <property type="entry name" value="C2_cPLA2"/>
    <property type="match status" value="1"/>
</dbReference>